<dbReference type="InterPro" id="IPR027417">
    <property type="entry name" value="P-loop_NTPase"/>
</dbReference>
<evidence type="ECO:0000313" key="1">
    <source>
        <dbReference type="EMBL" id="CAI9084824.1"/>
    </source>
</evidence>
<proteinExistence type="predicted"/>
<keyword evidence="2" id="KW-1185">Reference proteome</keyword>
<dbReference type="Proteomes" id="UP001161497">
    <property type="component" value="Chromosome"/>
</dbReference>
<dbReference type="EMBL" id="OX458932">
    <property type="protein sequence ID" value="CAI9084824.1"/>
    <property type="molecule type" value="Genomic_DNA"/>
</dbReference>
<organism evidence="1 2">
    <name type="scientific">Candidatus Methylacidiphilum fumarolicum</name>
    <dbReference type="NCBI Taxonomy" id="591154"/>
    <lineage>
        <taxon>Bacteria</taxon>
        <taxon>Pseudomonadati</taxon>
        <taxon>Verrucomicrobiota</taxon>
        <taxon>Methylacidiphilae</taxon>
        <taxon>Methylacidiphilales</taxon>
        <taxon>Methylacidiphilaceae</taxon>
        <taxon>Methylacidiphilum (ex Ratnadevi et al. 2023)</taxon>
    </lineage>
</organism>
<name>A0ABN8XEB1_9BACT</name>
<dbReference type="NCBIfam" id="TIGR02579">
    <property type="entry name" value="cas_csx3"/>
    <property type="match status" value="1"/>
</dbReference>
<gene>
    <name evidence="1" type="ORF">MFUM_0432</name>
</gene>
<evidence type="ECO:0008006" key="3">
    <source>
        <dbReference type="Google" id="ProtNLM"/>
    </source>
</evidence>
<evidence type="ECO:0000313" key="2">
    <source>
        <dbReference type="Proteomes" id="UP001161497"/>
    </source>
</evidence>
<dbReference type="InterPro" id="IPR013409">
    <property type="entry name" value="CRISPR-assoc_prot_Crn3/Csx3"/>
</dbReference>
<dbReference type="Pfam" id="PF09620">
    <property type="entry name" value="Cas_csx3"/>
    <property type="match status" value="1"/>
</dbReference>
<protein>
    <recommendedName>
        <fullName evidence="3">CRISPR-associated protein Csx3</fullName>
    </recommendedName>
</protein>
<dbReference type="SUPFAM" id="SSF52540">
    <property type="entry name" value="P-loop containing nucleoside triphosphate hydrolases"/>
    <property type="match status" value="1"/>
</dbReference>
<accession>A0ABN8XEB1</accession>
<dbReference type="RefSeq" id="WP_009060287.1">
    <property type="nucleotide sequence ID" value="NZ_JAHXRZ010000003.1"/>
</dbReference>
<reference evidence="1" key="1">
    <citation type="submission" date="2023-03" db="EMBL/GenBank/DDBJ databases">
        <authorList>
            <person name="Cremers G."/>
            <person name="Picone N."/>
        </authorList>
    </citation>
    <scope>NUCLEOTIDE SEQUENCE</scope>
    <source>
        <strain evidence="1">Sample_alias</strain>
    </source>
</reference>
<dbReference type="Gene3D" id="3.40.50.300">
    <property type="entry name" value="P-loop containing nucleotide triphosphate hydrolases"/>
    <property type="match status" value="1"/>
</dbReference>
<sequence>MNNLKLKIIDTPDFQILKISITGNGILEASILKNIELPKVNYAKGVILYGRAPIWIYGFFVHQFHPCRWIAIFDPRMGGIIIEAHHIEAPQLGYVIPIEVIQPHVESNQNLLQDTVQSTAQSKTSSPPSTLIIALVGPPHSGKSVFLMLLQESLKRILPISFYQEKTYTIRACPDGEGNWFHEAYPYSKTLRFKNQWNQSFVDNICQHIKEISKTKRLLFVDCGGKIDRFNHQILGLCNSALIVSRDDLLAAEWRGATQILGLNLLAQIQSVQENISTVISSSPILTVKLGKLERGINPEEVVLPEELIKKIQSLIS</sequence>